<comment type="caution">
    <text evidence="2">The sequence shown here is derived from an EMBL/GenBank/DDBJ whole genome shotgun (WGS) entry which is preliminary data.</text>
</comment>
<proteinExistence type="predicted"/>
<feature type="region of interest" description="Disordered" evidence="1">
    <location>
        <begin position="1"/>
        <end position="55"/>
    </location>
</feature>
<evidence type="ECO:0000313" key="3">
    <source>
        <dbReference type="Proteomes" id="UP000294547"/>
    </source>
</evidence>
<keyword evidence="3" id="KW-1185">Reference proteome</keyword>
<dbReference type="Proteomes" id="UP000294547">
    <property type="component" value="Unassembled WGS sequence"/>
</dbReference>
<gene>
    <name evidence="2" type="ORF">EDD54_4011</name>
</gene>
<evidence type="ECO:0000313" key="2">
    <source>
        <dbReference type="EMBL" id="TDP82739.1"/>
    </source>
</evidence>
<dbReference type="AlphaFoldDB" id="A0A4R6R9R9"/>
<protein>
    <submittedName>
        <fullName evidence="2">Uncharacterized protein</fullName>
    </submittedName>
</protein>
<dbReference type="EMBL" id="SNXY01000010">
    <property type="protein sequence ID" value="TDP82739.1"/>
    <property type="molecule type" value="Genomic_DNA"/>
</dbReference>
<accession>A0A4R6R9R9</accession>
<organism evidence="2 3">
    <name type="scientific">Oharaeibacter diazotrophicus</name>
    <dbReference type="NCBI Taxonomy" id="1920512"/>
    <lineage>
        <taxon>Bacteria</taxon>
        <taxon>Pseudomonadati</taxon>
        <taxon>Pseudomonadota</taxon>
        <taxon>Alphaproteobacteria</taxon>
        <taxon>Hyphomicrobiales</taxon>
        <taxon>Pleomorphomonadaceae</taxon>
        <taxon>Oharaeibacter</taxon>
    </lineage>
</organism>
<sequence>MADEKSRTVPGRDRDEGHTDHLAGFTASREGYSHPRKDGYGGTWGTWGQSLSGPGEVDLEQAREDLRAEQAARTHSKPGR</sequence>
<name>A0A4R6R9R9_9HYPH</name>
<feature type="compositionally biased region" description="Basic and acidic residues" evidence="1">
    <location>
        <begin position="1"/>
        <end position="21"/>
    </location>
</feature>
<evidence type="ECO:0000256" key="1">
    <source>
        <dbReference type="SAM" id="MobiDB-lite"/>
    </source>
</evidence>
<reference evidence="2 3" key="1">
    <citation type="submission" date="2019-03" db="EMBL/GenBank/DDBJ databases">
        <title>Genomic Encyclopedia of Type Strains, Phase IV (KMG-IV): sequencing the most valuable type-strain genomes for metagenomic binning, comparative biology and taxonomic classification.</title>
        <authorList>
            <person name="Goeker M."/>
        </authorList>
    </citation>
    <scope>NUCLEOTIDE SEQUENCE [LARGE SCALE GENOMIC DNA]</scope>
    <source>
        <strain evidence="2 3">DSM 102969</strain>
    </source>
</reference>
<dbReference type="RefSeq" id="WP_126538816.1">
    <property type="nucleotide sequence ID" value="NZ_BSPM01000007.1"/>
</dbReference>